<gene>
    <name evidence="1" type="ORF">PR048_015023</name>
</gene>
<protein>
    <submittedName>
        <fullName evidence="1">Uncharacterized protein</fullName>
    </submittedName>
</protein>
<evidence type="ECO:0000313" key="1">
    <source>
        <dbReference type="EMBL" id="KAJ8883183.1"/>
    </source>
</evidence>
<evidence type="ECO:0000313" key="2">
    <source>
        <dbReference type="Proteomes" id="UP001159363"/>
    </source>
</evidence>
<name>A0ABQ9HFT8_9NEOP</name>
<sequence length="617" mass="68407">MLGHGEWLWVASGTGLPHLKSMQVTTDELPPNINPALWRTRFGVPGLAYWMPRHSALHSIPAKPNSGLLTGQACAAHRNLTGTFCADNPAFGLSFVVILAISGVNIDVVEHEIGKPCLSFPAVLFDRVAANYPPDTDNFDTEDAGVSCGFTKCSTAKKIRLMLSTAPPTAKKTYGYVFADEDSENLDVENTNDDEYIGKGGDFPMVSNISTANMKVDIFLGTGDLDGMVKEVDFGDHDLEKLQERLVIVDEFQTGIEWVVEHRNTSVMSRQYSSLYMTNRQERFRNGRPLLHVFDECFTSGPPHSRPPCGEIVAKWVKDFLMKTRQSSLGLLFRVEVIQLTIKHLQTPFAALIVSLAASCCMCILEFVVNTCHEHLGRPTASCLRPMKNYVSTFATESQCLSCYTARLSPRRTRFNFRRGHSRIFASKNRAGRCRWSVGFLGYLPFPPPLHSYAAPFSPYFTIIIGSEDFAFKSRPNFSTHILLLATTTSTIEAMPSNSGRNNISGYAPMPGPRCKWQVDASINTTPPPSCSTEAPPPRDRRCWTLPPPPVLQVGRSQWPCRCLPDILGKGLHSSTPRCPPPLAGQEEDGIVTPIRDCAGRHVGCCRRRCVARTWAY</sequence>
<proteinExistence type="predicted"/>
<keyword evidence="2" id="KW-1185">Reference proteome</keyword>
<reference evidence="1 2" key="1">
    <citation type="submission" date="2023-02" db="EMBL/GenBank/DDBJ databases">
        <title>LHISI_Scaffold_Assembly.</title>
        <authorList>
            <person name="Stuart O.P."/>
            <person name="Cleave R."/>
            <person name="Magrath M.J.L."/>
            <person name="Mikheyev A.S."/>
        </authorList>
    </citation>
    <scope>NUCLEOTIDE SEQUENCE [LARGE SCALE GENOMIC DNA]</scope>
    <source>
        <strain evidence="1">Daus_M_001</strain>
        <tissue evidence="1">Leg muscle</tissue>
    </source>
</reference>
<dbReference type="Proteomes" id="UP001159363">
    <property type="component" value="Chromosome 4"/>
</dbReference>
<dbReference type="EMBL" id="JARBHB010000005">
    <property type="protein sequence ID" value="KAJ8883183.1"/>
    <property type="molecule type" value="Genomic_DNA"/>
</dbReference>
<comment type="caution">
    <text evidence="1">The sequence shown here is derived from an EMBL/GenBank/DDBJ whole genome shotgun (WGS) entry which is preliminary data.</text>
</comment>
<organism evidence="1 2">
    <name type="scientific">Dryococelus australis</name>
    <dbReference type="NCBI Taxonomy" id="614101"/>
    <lineage>
        <taxon>Eukaryota</taxon>
        <taxon>Metazoa</taxon>
        <taxon>Ecdysozoa</taxon>
        <taxon>Arthropoda</taxon>
        <taxon>Hexapoda</taxon>
        <taxon>Insecta</taxon>
        <taxon>Pterygota</taxon>
        <taxon>Neoptera</taxon>
        <taxon>Polyneoptera</taxon>
        <taxon>Phasmatodea</taxon>
        <taxon>Verophasmatodea</taxon>
        <taxon>Anareolatae</taxon>
        <taxon>Phasmatidae</taxon>
        <taxon>Eurycanthinae</taxon>
        <taxon>Dryococelus</taxon>
    </lineage>
</organism>
<accession>A0ABQ9HFT8</accession>